<protein>
    <submittedName>
        <fullName evidence="1">Kinetochore protein Ndc80</fullName>
    </submittedName>
</protein>
<name>A0ACC1XZT9_MELAZ</name>
<evidence type="ECO:0000313" key="1">
    <source>
        <dbReference type="EMBL" id="KAJ4716995.1"/>
    </source>
</evidence>
<organism evidence="1 2">
    <name type="scientific">Melia azedarach</name>
    <name type="common">Chinaberry tree</name>
    <dbReference type="NCBI Taxonomy" id="155640"/>
    <lineage>
        <taxon>Eukaryota</taxon>
        <taxon>Viridiplantae</taxon>
        <taxon>Streptophyta</taxon>
        <taxon>Embryophyta</taxon>
        <taxon>Tracheophyta</taxon>
        <taxon>Spermatophyta</taxon>
        <taxon>Magnoliopsida</taxon>
        <taxon>eudicotyledons</taxon>
        <taxon>Gunneridae</taxon>
        <taxon>Pentapetalae</taxon>
        <taxon>rosids</taxon>
        <taxon>malvids</taxon>
        <taxon>Sapindales</taxon>
        <taxon>Meliaceae</taxon>
        <taxon>Melia</taxon>
    </lineage>
</organism>
<dbReference type="EMBL" id="CM051399">
    <property type="protein sequence ID" value="KAJ4716995.1"/>
    <property type="molecule type" value="Genomic_DNA"/>
</dbReference>
<reference evidence="1 2" key="1">
    <citation type="journal article" date="2023" name="Science">
        <title>Complex scaffold remodeling in plant triterpene biosynthesis.</title>
        <authorList>
            <person name="De La Pena R."/>
            <person name="Hodgson H."/>
            <person name="Liu J.C."/>
            <person name="Stephenson M.J."/>
            <person name="Martin A.C."/>
            <person name="Owen C."/>
            <person name="Harkess A."/>
            <person name="Leebens-Mack J."/>
            <person name="Jimenez L.E."/>
            <person name="Osbourn A."/>
            <person name="Sattely E.S."/>
        </authorList>
    </citation>
    <scope>NUCLEOTIDE SEQUENCE [LARGE SCALE GENOMIC DNA]</scope>
    <source>
        <strain evidence="2">cv. JPN11</strain>
        <tissue evidence="1">Leaf</tissue>
    </source>
</reference>
<accession>A0ACC1XZT9</accession>
<gene>
    <name evidence="1" type="ORF">OWV82_011933</name>
</gene>
<comment type="caution">
    <text evidence="1">The sequence shown here is derived from an EMBL/GenBank/DDBJ whole genome shotgun (WGS) entry which is preliminary data.</text>
</comment>
<proteinExistence type="predicted"/>
<dbReference type="Proteomes" id="UP001164539">
    <property type="component" value="Chromosome 6"/>
</dbReference>
<sequence length="571" mass="65077">MRGTNRRRPTESFNPPPPQPTPDLYGSRFGGSRDSDASFASSRPSSIGMGRASTTAADLYSDRSHQSSAIRSINAYLSSHSFHIAFPPKQVPSVKDITEVIKFLISQLDYPSTTKFEEDLFIVLKALNCPIKINKSTLRSPNSPHNWPSYLALIHWLVQIPSYTNHLSNNSQASVENNSMYVYALDSYLNYIRGDDDAVEELDREFMGKLEKERDSVSKNVEELAKKVSESEGVKMGPTERERLEKEKAVLEEDLNKFNAIISELNSRIEKMEKVVEEKEREISEKVEEHKRICEENEDLKKRVELQTVNARDMERMRRELQAVERDIGDAESARSAWEDKSWDLDATVAHKFKELEALSMECNQSIRRLKISHDIQYLLNAKGSTPAEVMGVDYKSTLKPALESFADDVKKSSMEKLEELISLQQQSSEMAAKIEGKRQRIDALQTHIDEMEARLNLLRKETQEYTHRCAAEAKRMKEDVQIEAHNLDLVGREATEVRKAAELKFQEAIRQSEEEIQTRAVELFALVDSVSKYKEHTESKIAEMKNGLSETALAVSETYKNSLPLQFGST</sequence>
<keyword evidence="2" id="KW-1185">Reference proteome</keyword>
<evidence type="ECO:0000313" key="2">
    <source>
        <dbReference type="Proteomes" id="UP001164539"/>
    </source>
</evidence>